<evidence type="ECO:0000313" key="2">
    <source>
        <dbReference type="Proteomes" id="UP000185696"/>
    </source>
</evidence>
<reference evidence="1 2" key="1">
    <citation type="submission" date="2016-12" db="EMBL/GenBank/DDBJ databases">
        <title>The draft genome sequence of Actinophytocola xinjiangensis.</title>
        <authorList>
            <person name="Wang W."/>
            <person name="Yuan L."/>
        </authorList>
    </citation>
    <scope>NUCLEOTIDE SEQUENCE [LARGE SCALE GENOMIC DNA]</scope>
    <source>
        <strain evidence="1 2">CGMCC 4.4663</strain>
    </source>
</reference>
<dbReference type="EMBL" id="MSIF01000006">
    <property type="protein sequence ID" value="OLF10483.1"/>
    <property type="molecule type" value="Genomic_DNA"/>
</dbReference>
<organism evidence="1 2">
    <name type="scientific">Actinophytocola xinjiangensis</name>
    <dbReference type="NCBI Taxonomy" id="485602"/>
    <lineage>
        <taxon>Bacteria</taxon>
        <taxon>Bacillati</taxon>
        <taxon>Actinomycetota</taxon>
        <taxon>Actinomycetes</taxon>
        <taxon>Pseudonocardiales</taxon>
        <taxon>Pseudonocardiaceae</taxon>
    </lineage>
</organism>
<dbReference type="Proteomes" id="UP000185696">
    <property type="component" value="Unassembled WGS sequence"/>
</dbReference>
<name>A0A7Z0WLU4_9PSEU</name>
<protein>
    <submittedName>
        <fullName evidence="1">Uncharacterized protein</fullName>
    </submittedName>
</protein>
<gene>
    <name evidence="1" type="ORF">BLA60_14905</name>
</gene>
<sequence>MRRHQAAIAAGVDPAALVEVINAAQAAREAVQATLATVGRTDALTDAEVYAMVDSLGDVGATLKGGAPDDLTRLYESLRLQLRYEPQEQAVYVSASPRVVSERVRGRTCTLFTRRSLNR</sequence>
<dbReference type="AlphaFoldDB" id="A0A7Z0WLU4"/>
<keyword evidence="2" id="KW-1185">Reference proteome</keyword>
<evidence type="ECO:0000313" key="1">
    <source>
        <dbReference type="EMBL" id="OLF10483.1"/>
    </source>
</evidence>
<proteinExistence type="predicted"/>
<accession>A0A7Z0WLU4</accession>
<comment type="caution">
    <text evidence="1">The sequence shown here is derived from an EMBL/GenBank/DDBJ whole genome shotgun (WGS) entry which is preliminary data.</text>
</comment>